<dbReference type="Gene3D" id="2.40.50.40">
    <property type="match status" value="1"/>
</dbReference>
<dbReference type="InterPro" id="IPR016197">
    <property type="entry name" value="Chromo-like_dom_sf"/>
</dbReference>
<organism evidence="4 5">
    <name type="scientific">Macrosiphum euphorbiae</name>
    <name type="common">potato aphid</name>
    <dbReference type="NCBI Taxonomy" id="13131"/>
    <lineage>
        <taxon>Eukaryota</taxon>
        <taxon>Metazoa</taxon>
        <taxon>Ecdysozoa</taxon>
        <taxon>Arthropoda</taxon>
        <taxon>Hexapoda</taxon>
        <taxon>Insecta</taxon>
        <taxon>Pterygota</taxon>
        <taxon>Neoptera</taxon>
        <taxon>Paraneoptera</taxon>
        <taxon>Hemiptera</taxon>
        <taxon>Sternorrhyncha</taxon>
        <taxon>Aphidomorpha</taxon>
        <taxon>Aphidoidea</taxon>
        <taxon>Aphididae</taxon>
        <taxon>Macrosiphini</taxon>
        <taxon>Macrosiphum</taxon>
    </lineage>
</organism>
<sequence length="88" mass="10189">MSVRENDDKTTQISETTPVSTTAPACKIIEEILTSQEIDEKLTIVVKFVDIEEPQLILAEQFNLLYPQEIIAFYEARLKFCRFPPMEH</sequence>
<dbReference type="GO" id="GO:0005694">
    <property type="term" value="C:chromosome"/>
    <property type="evidence" value="ECO:0007669"/>
    <property type="project" value="UniProtKB-ARBA"/>
</dbReference>
<proteinExistence type="predicted"/>
<feature type="domain" description="Chromo shadow" evidence="3">
    <location>
        <begin position="17"/>
        <end position="83"/>
    </location>
</feature>
<dbReference type="SMART" id="SM00300">
    <property type="entry name" value="ChSh"/>
    <property type="match status" value="1"/>
</dbReference>
<name>A0AAV0YDU2_9HEMI</name>
<dbReference type="GO" id="GO:0005634">
    <property type="term" value="C:nucleus"/>
    <property type="evidence" value="ECO:0007669"/>
    <property type="project" value="UniProtKB-SubCell"/>
</dbReference>
<reference evidence="4 5" key="1">
    <citation type="submission" date="2023-01" db="EMBL/GenBank/DDBJ databases">
        <authorList>
            <person name="Whitehead M."/>
        </authorList>
    </citation>
    <scope>NUCLEOTIDE SEQUENCE [LARGE SCALE GENOMIC DNA]</scope>
</reference>
<gene>
    <name evidence="4" type="ORF">MEUPH1_LOCUS30968</name>
</gene>
<dbReference type="SUPFAM" id="SSF54160">
    <property type="entry name" value="Chromo domain-like"/>
    <property type="match status" value="1"/>
</dbReference>
<protein>
    <recommendedName>
        <fullName evidence="3">Chromo shadow domain-containing protein</fullName>
    </recommendedName>
</protein>
<dbReference type="Pfam" id="PF01393">
    <property type="entry name" value="Chromo_shadow"/>
    <property type="match status" value="1"/>
</dbReference>
<dbReference type="CDD" id="cd00034">
    <property type="entry name" value="CSD"/>
    <property type="match status" value="1"/>
</dbReference>
<evidence type="ECO:0000313" key="4">
    <source>
        <dbReference type="EMBL" id="CAI6377754.1"/>
    </source>
</evidence>
<comment type="caution">
    <text evidence="4">The sequence shown here is derived from an EMBL/GenBank/DDBJ whole genome shotgun (WGS) entry which is preliminary data.</text>
</comment>
<evidence type="ECO:0000256" key="1">
    <source>
        <dbReference type="ARBA" id="ARBA00004123"/>
    </source>
</evidence>
<evidence type="ECO:0000313" key="5">
    <source>
        <dbReference type="Proteomes" id="UP001160148"/>
    </source>
</evidence>
<dbReference type="Proteomes" id="UP001160148">
    <property type="component" value="Unassembled WGS sequence"/>
</dbReference>
<accession>A0AAV0YDU2</accession>
<dbReference type="InterPro" id="IPR008251">
    <property type="entry name" value="Chromo_shadow_dom"/>
</dbReference>
<evidence type="ECO:0000256" key="2">
    <source>
        <dbReference type="ARBA" id="ARBA00023242"/>
    </source>
</evidence>
<keyword evidence="2" id="KW-0539">Nucleus</keyword>
<comment type="subcellular location">
    <subcellularLocation>
        <location evidence="1">Nucleus</location>
    </subcellularLocation>
</comment>
<dbReference type="AlphaFoldDB" id="A0AAV0YDU2"/>
<dbReference type="EMBL" id="CARXXK010001849">
    <property type="protein sequence ID" value="CAI6377754.1"/>
    <property type="molecule type" value="Genomic_DNA"/>
</dbReference>
<evidence type="ECO:0000259" key="3">
    <source>
        <dbReference type="SMART" id="SM00300"/>
    </source>
</evidence>
<keyword evidence="5" id="KW-1185">Reference proteome</keyword>